<gene>
    <name evidence="4" type="ORF">QBE51_12030</name>
</gene>
<dbReference type="PROSITE" id="PS50104">
    <property type="entry name" value="TIR"/>
    <property type="match status" value="1"/>
</dbReference>
<feature type="transmembrane region" description="Helical" evidence="2">
    <location>
        <begin position="248"/>
        <end position="271"/>
    </location>
</feature>
<dbReference type="Gene3D" id="3.40.50.10140">
    <property type="entry name" value="Toll/interleukin-1 receptor homology (TIR) domain"/>
    <property type="match status" value="1"/>
</dbReference>
<feature type="region of interest" description="Disordered" evidence="1">
    <location>
        <begin position="204"/>
        <end position="238"/>
    </location>
</feature>
<dbReference type="InterPro" id="IPR000157">
    <property type="entry name" value="TIR_dom"/>
</dbReference>
<evidence type="ECO:0000256" key="2">
    <source>
        <dbReference type="SAM" id="Phobius"/>
    </source>
</evidence>
<dbReference type="RefSeq" id="WP_341876495.1">
    <property type="nucleotide sequence ID" value="NZ_CP121687.1"/>
</dbReference>
<accession>A0ABZ2Y2R6</accession>
<feature type="compositionally biased region" description="Polar residues" evidence="1">
    <location>
        <begin position="163"/>
        <end position="180"/>
    </location>
</feature>
<evidence type="ECO:0000259" key="3">
    <source>
        <dbReference type="PROSITE" id="PS50104"/>
    </source>
</evidence>
<dbReference type="SUPFAM" id="SSF52200">
    <property type="entry name" value="Toll/Interleukin receptor TIR domain"/>
    <property type="match status" value="1"/>
</dbReference>
<evidence type="ECO:0000313" key="5">
    <source>
        <dbReference type="Proteomes" id="UP001486565"/>
    </source>
</evidence>
<evidence type="ECO:0000313" key="4">
    <source>
        <dbReference type="EMBL" id="WZL69500.1"/>
    </source>
</evidence>
<keyword evidence="5" id="KW-1185">Reference proteome</keyword>
<dbReference type="InterPro" id="IPR035897">
    <property type="entry name" value="Toll_tir_struct_dom_sf"/>
</dbReference>
<feature type="compositionally biased region" description="Polar residues" evidence="1">
    <location>
        <begin position="204"/>
        <end position="232"/>
    </location>
</feature>
<reference evidence="4 5" key="1">
    <citation type="submission" date="2023-03" db="EMBL/GenBank/DDBJ databases">
        <title>Novel Species.</title>
        <authorList>
            <person name="Ma S."/>
        </authorList>
    </citation>
    <scope>NUCLEOTIDE SEQUENCE [LARGE SCALE GENOMIC DNA]</scope>
    <source>
        <strain evidence="4 5">LIND6LT2</strain>
    </source>
</reference>
<organism evidence="4 5">
    <name type="scientific">Defluviitalea saccharophila</name>
    <dbReference type="NCBI Taxonomy" id="879970"/>
    <lineage>
        <taxon>Bacteria</taxon>
        <taxon>Bacillati</taxon>
        <taxon>Bacillota</taxon>
        <taxon>Clostridia</taxon>
        <taxon>Lachnospirales</taxon>
        <taxon>Defluviitaleaceae</taxon>
        <taxon>Defluviitalea</taxon>
    </lineage>
</organism>
<dbReference type="Pfam" id="PF13676">
    <property type="entry name" value="TIR_2"/>
    <property type="match status" value="1"/>
</dbReference>
<keyword evidence="2" id="KW-0812">Transmembrane</keyword>
<feature type="region of interest" description="Disordered" evidence="1">
    <location>
        <begin position="132"/>
        <end position="189"/>
    </location>
</feature>
<dbReference type="EMBL" id="CP121687">
    <property type="protein sequence ID" value="WZL69500.1"/>
    <property type="molecule type" value="Genomic_DNA"/>
</dbReference>
<sequence>MSYIYLSYSSNDKAVAEAICNGLEEKGLKCWIPARDVQLGQSYGEAVINAIEKCNAVIVIFSSNSNSSQQVLREVGKAVEKDKIIVTLKIQDIPPSKHLEYYLSTPFTLDATKNTINETIDQLAEILKNIMPPSEYSESNTDSTIPETSEPESAIPERAIPEQTVSELTASEQTEPQPTVSEPAVSEVAAPESTILEQTVSAQTIQEQNAPQPALPSNQIPNTPVTTSSYPASSHGENKSATKVLKTIGIFFGVGIIIGLFMVGVALLGIINTPVENTDSEGTTGVNYTESSSTNITDIVDKNGIHFSYFKEDTSNSSRFTEEDIVEFAKTAVMELDRLDSSAEFYNKYAYQGPEYTLFPIQEDVLFAMMGLEVRSFEDVAVMGKNEKPHGIEYLVKLDFVCYADYEIETEEGVKHRQGEVTLYNNAIIIETKDGELKYLAMEGISKEDLDKRNGAIEVAYQEFKGNDNIATEDTLQSFVPSGTAEESLKSVKKSYSKMILKWW</sequence>
<proteinExistence type="predicted"/>
<feature type="compositionally biased region" description="Polar residues" evidence="1">
    <location>
        <begin position="136"/>
        <end position="147"/>
    </location>
</feature>
<name>A0ABZ2Y2R6_9FIRM</name>
<keyword evidence="2" id="KW-1133">Transmembrane helix</keyword>
<protein>
    <submittedName>
        <fullName evidence="4">TIR domain-containing protein</fullName>
    </submittedName>
</protein>
<feature type="domain" description="TIR" evidence="3">
    <location>
        <begin position="1"/>
        <end position="131"/>
    </location>
</feature>
<dbReference type="Proteomes" id="UP001486565">
    <property type="component" value="Chromosome"/>
</dbReference>
<evidence type="ECO:0000256" key="1">
    <source>
        <dbReference type="SAM" id="MobiDB-lite"/>
    </source>
</evidence>
<keyword evidence="2" id="KW-0472">Membrane</keyword>